<evidence type="ECO:0000313" key="2">
    <source>
        <dbReference type="EMBL" id="CAD5225813.1"/>
    </source>
</evidence>
<dbReference type="AlphaFoldDB" id="A0A811LDQ3"/>
<feature type="signal peptide" evidence="1">
    <location>
        <begin position="1"/>
        <end position="17"/>
    </location>
</feature>
<reference evidence="2" key="1">
    <citation type="submission" date="2020-09" db="EMBL/GenBank/DDBJ databases">
        <authorList>
            <person name="Kikuchi T."/>
        </authorList>
    </citation>
    <scope>NUCLEOTIDE SEQUENCE</scope>
    <source>
        <strain evidence="2">SH1</strain>
    </source>
</reference>
<gene>
    <name evidence="2" type="ORF">BOKJ2_LOCUS11765</name>
</gene>
<evidence type="ECO:0000256" key="1">
    <source>
        <dbReference type="SAM" id="SignalP"/>
    </source>
</evidence>
<organism evidence="2 3">
    <name type="scientific">Bursaphelenchus okinawaensis</name>
    <dbReference type="NCBI Taxonomy" id="465554"/>
    <lineage>
        <taxon>Eukaryota</taxon>
        <taxon>Metazoa</taxon>
        <taxon>Ecdysozoa</taxon>
        <taxon>Nematoda</taxon>
        <taxon>Chromadorea</taxon>
        <taxon>Rhabditida</taxon>
        <taxon>Tylenchina</taxon>
        <taxon>Tylenchomorpha</taxon>
        <taxon>Aphelenchoidea</taxon>
        <taxon>Aphelenchoididae</taxon>
        <taxon>Bursaphelenchus</taxon>
    </lineage>
</organism>
<proteinExistence type="predicted"/>
<accession>A0A811LDQ3</accession>
<dbReference type="OrthoDB" id="5789697at2759"/>
<keyword evidence="3" id="KW-1185">Reference proteome</keyword>
<evidence type="ECO:0000313" key="3">
    <source>
        <dbReference type="Proteomes" id="UP000614601"/>
    </source>
</evidence>
<dbReference type="EMBL" id="CAJFCW020000005">
    <property type="protein sequence ID" value="CAG9121328.1"/>
    <property type="molecule type" value="Genomic_DNA"/>
</dbReference>
<dbReference type="EMBL" id="CAJFDH010000005">
    <property type="protein sequence ID" value="CAD5225813.1"/>
    <property type="molecule type" value="Genomic_DNA"/>
</dbReference>
<name>A0A811LDQ3_9BILA</name>
<protein>
    <submittedName>
        <fullName evidence="2">Uncharacterized protein</fullName>
    </submittedName>
</protein>
<comment type="caution">
    <text evidence="2">The sequence shown here is derived from an EMBL/GenBank/DDBJ whole genome shotgun (WGS) entry which is preliminary data.</text>
</comment>
<dbReference type="Proteomes" id="UP000783686">
    <property type="component" value="Unassembled WGS sequence"/>
</dbReference>
<feature type="chain" id="PRO_5036408521" evidence="1">
    <location>
        <begin position="18"/>
        <end position="147"/>
    </location>
</feature>
<keyword evidence="1" id="KW-0732">Signal</keyword>
<dbReference type="Proteomes" id="UP000614601">
    <property type="component" value="Unassembled WGS sequence"/>
</dbReference>
<sequence>MFGRLLFAVWLAQLVSAQEGGEGREFCIDRFCPQGTFCEPRFVVKCAREPCKPLLMCLPISENGCAKKTCPDGTVCVERVIPCISQNCAKKATCARPGTCEALVCPPSHHCELNSNGVPTCERGLFKAKDVQVALSQLQKTEQQTVR</sequence>